<protein>
    <submittedName>
        <fullName evidence="1">Uncharacterized protein</fullName>
    </submittedName>
</protein>
<evidence type="ECO:0000313" key="1">
    <source>
        <dbReference type="EMBL" id="DAE31514.1"/>
    </source>
</evidence>
<name>A0A8S5RK94_9VIRU</name>
<dbReference type="EMBL" id="BK059109">
    <property type="protein sequence ID" value="DAE31514.1"/>
    <property type="molecule type" value="Genomic_DNA"/>
</dbReference>
<organism evidence="1">
    <name type="scientific">virus sp. ctBM815</name>
    <dbReference type="NCBI Taxonomy" id="2825806"/>
    <lineage>
        <taxon>Viruses</taxon>
    </lineage>
</organism>
<reference evidence="1" key="1">
    <citation type="journal article" date="2021" name="Proc. Natl. Acad. Sci. U.S.A.">
        <title>A Catalog of Tens of Thousands of Viruses from Human Metagenomes Reveals Hidden Associations with Chronic Diseases.</title>
        <authorList>
            <person name="Tisza M.J."/>
            <person name="Buck C.B."/>
        </authorList>
    </citation>
    <scope>NUCLEOTIDE SEQUENCE</scope>
    <source>
        <strain evidence="1">CtBM815</strain>
    </source>
</reference>
<sequence>MPPLVQLLKLFFISPQISFPLANLFLPQL</sequence>
<proteinExistence type="predicted"/>
<accession>A0A8S5RK94</accession>